<evidence type="ECO:0000313" key="3">
    <source>
        <dbReference type="Proteomes" id="UP000619244"/>
    </source>
</evidence>
<sequence>MSARSGRRPPPPALPGPYGSRRTEHGHPPARTRPLAAAGVPATTARNERTTRPARAPETHPAATPDHDGTERTHDPTGEGPRDAPASDRAPWRSPAERPTPYEQERLDPTCRTN</sequence>
<comment type="caution">
    <text evidence="2">The sequence shown here is derived from an EMBL/GenBank/DDBJ whole genome shotgun (WGS) entry which is preliminary data.</text>
</comment>
<feature type="region of interest" description="Disordered" evidence="1">
    <location>
        <begin position="1"/>
        <end position="114"/>
    </location>
</feature>
<dbReference type="AlphaFoldDB" id="A0A918KBS6"/>
<feature type="compositionally biased region" description="Basic and acidic residues" evidence="1">
    <location>
        <begin position="103"/>
        <end position="114"/>
    </location>
</feature>
<organism evidence="2 3">
    <name type="scientific">Streptomyces minutiscleroticus</name>
    <dbReference type="NCBI Taxonomy" id="68238"/>
    <lineage>
        <taxon>Bacteria</taxon>
        <taxon>Bacillati</taxon>
        <taxon>Actinomycetota</taxon>
        <taxon>Actinomycetes</taxon>
        <taxon>Kitasatosporales</taxon>
        <taxon>Streptomycetaceae</taxon>
        <taxon>Streptomyces</taxon>
    </lineage>
</organism>
<feature type="compositionally biased region" description="Basic and acidic residues" evidence="1">
    <location>
        <begin position="46"/>
        <end position="58"/>
    </location>
</feature>
<name>A0A918KBS6_9ACTN</name>
<dbReference type="Proteomes" id="UP000619244">
    <property type="component" value="Unassembled WGS sequence"/>
</dbReference>
<protein>
    <submittedName>
        <fullName evidence="2">Uncharacterized protein</fullName>
    </submittedName>
</protein>
<keyword evidence="3" id="KW-1185">Reference proteome</keyword>
<evidence type="ECO:0000313" key="2">
    <source>
        <dbReference type="EMBL" id="GGX57954.1"/>
    </source>
</evidence>
<proteinExistence type="predicted"/>
<accession>A0A918KBS6</accession>
<gene>
    <name evidence="2" type="ORF">GCM10010358_10270</name>
</gene>
<dbReference type="EMBL" id="BMVU01000002">
    <property type="protein sequence ID" value="GGX57954.1"/>
    <property type="molecule type" value="Genomic_DNA"/>
</dbReference>
<reference evidence="2" key="1">
    <citation type="journal article" date="2014" name="Int. J. Syst. Evol. Microbiol.">
        <title>Complete genome sequence of Corynebacterium casei LMG S-19264T (=DSM 44701T), isolated from a smear-ripened cheese.</title>
        <authorList>
            <consortium name="US DOE Joint Genome Institute (JGI-PGF)"/>
            <person name="Walter F."/>
            <person name="Albersmeier A."/>
            <person name="Kalinowski J."/>
            <person name="Ruckert C."/>
        </authorList>
    </citation>
    <scope>NUCLEOTIDE SEQUENCE</scope>
    <source>
        <strain evidence="2">JCM 4790</strain>
    </source>
</reference>
<feature type="compositionally biased region" description="Basic and acidic residues" evidence="1">
    <location>
        <begin position="65"/>
        <end position="86"/>
    </location>
</feature>
<evidence type="ECO:0000256" key="1">
    <source>
        <dbReference type="SAM" id="MobiDB-lite"/>
    </source>
</evidence>
<reference evidence="2" key="2">
    <citation type="submission" date="2020-09" db="EMBL/GenBank/DDBJ databases">
        <authorList>
            <person name="Sun Q."/>
            <person name="Ohkuma M."/>
        </authorList>
    </citation>
    <scope>NUCLEOTIDE SEQUENCE</scope>
    <source>
        <strain evidence="2">JCM 4790</strain>
    </source>
</reference>